<feature type="compositionally biased region" description="Basic and acidic residues" evidence="1">
    <location>
        <begin position="154"/>
        <end position="164"/>
    </location>
</feature>
<gene>
    <name evidence="2" type="ORF">M0812_00424</name>
</gene>
<feature type="compositionally biased region" description="Basic and acidic residues" evidence="1">
    <location>
        <begin position="631"/>
        <end position="643"/>
    </location>
</feature>
<keyword evidence="2" id="KW-0346">Stress response</keyword>
<accession>A0AAV8A3G2</accession>
<feature type="region of interest" description="Disordered" evidence="1">
    <location>
        <begin position="154"/>
        <end position="253"/>
    </location>
</feature>
<feature type="region of interest" description="Disordered" evidence="1">
    <location>
        <begin position="625"/>
        <end position="705"/>
    </location>
</feature>
<feature type="compositionally biased region" description="Acidic residues" evidence="1">
    <location>
        <begin position="644"/>
        <end position="675"/>
    </location>
</feature>
<feature type="region of interest" description="Disordered" evidence="1">
    <location>
        <begin position="266"/>
        <end position="295"/>
    </location>
</feature>
<evidence type="ECO:0000313" key="2">
    <source>
        <dbReference type="EMBL" id="KAJ3447951.1"/>
    </source>
</evidence>
<evidence type="ECO:0000313" key="3">
    <source>
        <dbReference type="Proteomes" id="UP001146793"/>
    </source>
</evidence>
<reference evidence="2" key="1">
    <citation type="submission" date="2022-08" db="EMBL/GenBank/DDBJ databases">
        <title>Novel sulphate-reducing endosymbionts in the free-living metamonad Anaeramoeba.</title>
        <authorList>
            <person name="Jerlstrom-Hultqvist J."/>
            <person name="Cepicka I."/>
            <person name="Gallot-Lavallee L."/>
            <person name="Salas-Leiva D."/>
            <person name="Curtis B.A."/>
            <person name="Zahonova K."/>
            <person name="Pipaliya S."/>
            <person name="Dacks J."/>
            <person name="Roger A.J."/>
        </authorList>
    </citation>
    <scope>NUCLEOTIDE SEQUENCE</scope>
    <source>
        <strain evidence="2">Busselton2</strain>
    </source>
</reference>
<dbReference type="EMBL" id="JANTQA010000015">
    <property type="protein sequence ID" value="KAJ3447951.1"/>
    <property type="molecule type" value="Genomic_DNA"/>
</dbReference>
<proteinExistence type="predicted"/>
<dbReference type="AlphaFoldDB" id="A0AAV8A3G2"/>
<dbReference type="GO" id="GO:0005854">
    <property type="term" value="C:nascent polypeptide-associated complex"/>
    <property type="evidence" value="ECO:0007669"/>
    <property type="project" value="InterPro"/>
</dbReference>
<comment type="caution">
    <text evidence="2">The sequence shown here is derived from an EMBL/GenBank/DDBJ whole genome shotgun (WGS) entry which is preliminary data.</text>
</comment>
<dbReference type="InterPro" id="IPR016641">
    <property type="entry name" value="EGD2/NACA0like"/>
</dbReference>
<dbReference type="PANTHER" id="PTHR21713">
    <property type="entry name" value="NASCENT POLYPEPTIDE ASSOCIATED COMPLEX ALPHA SUBUNIT-RELATED"/>
    <property type="match status" value="1"/>
</dbReference>
<feature type="compositionally biased region" description="Basic and acidic residues" evidence="1">
    <location>
        <begin position="218"/>
        <end position="232"/>
    </location>
</feature>
<organism evidence="2 3">
    <name type="scientific">Anaeramoeba flamelloides</name>
    <dbReference type="NCBI Taxonomy" id="1746091"/>
    <lineage>
        <taxon>Eukaryota</taxon>
        <taxon>Metamonada</taxon>
        <taxon>Anaeramoebidae</taxon>
        <taxon>Anaeramoeba</taxon>
    </lineage>
</organism>
<evidence type="ECO:0000256" key="1">
    <source>
        <dbReference type="SAM" id="MobiDB-lite"/>
    </source>
</evidence>
<protein>
    <submittedName>
        <fullName evidence="2">Heat shock protein</fullName>
    </submittedName>
</protein>
<sequence length="1001" mass="117055">MPNEFNPGELYLKSISFLSHSQYSVYFNSALLYTLGCSKEFPKLTLDLFRVITENFNSFNNQIKSNFLRFCSNFTKNIFTNNYSINEANQMLQSMLTISKCCIDNNLLMMDLEKFWNSIIMNNNNNEKDENLKLIYSFLLNKLTDELNKNKDLKIKENESESEQKSGSQSQSESENESGSESESGSGSGSGSESESESESDQESDSDNNESDNNESDSSAKSETENSDKEIPLPDELPEELPDELPGIETEDLPQDLIKQEIEIEMENDQKEKENNSEKQIEKKDKKAKEKEKEKEKEIDENYILVIKNIYLILSRKNPELSISFLCKQLTQYENPPNDLREFIQWVNIKNDNINIHQNSSLILLEDLVLENNLIINKCLPILLHYGLILRTNETENKRINNAQKEIFRNLINSIEIKPNINHKTQNTEIDDLIQNDNTNLNFEKINKLIDFFTPYNENLRNYWSELSLSMAFKSGIVDYSKYSIKIFSMLSNSFNDTTFKKIILGSSILLNQRIELVQYLIEFLNNNINDDNLSNNKNNTKYLIYFLNLLLFVNNEKIYNDSIDLFLKLITKMKMNNLDINDILNSINEIWLFNFEEKDNQLINTKRHIWNEKIKILEYYANDDDEEDQEKQNEKDNTTKSGDDEDDKEDDEDDSENEKDNEDDEDDDDDEDDEDKKKKKKKRKRKSKKKKRGKGKTKKKFKPLQKKVEPTIQEIVNQVLDNLNTFKQRERGIEDNNNSKKIAFDLGIARICWKGFSRIESFEKNLNLFGTFVTIYSNNCPSVNNYCFSATMIAYLIKYLLNSNKQQIILELEKLSQTSKNDYLLIIQKFIQIFNLSNENAILIAFWKLFQTCFNGLGQFSFILDALLTLLLEFENETHPIIVSTLKILPYFLSSYRFPLSIQDFTNLKNVLQYFAYIQSSEISYHSNRTLAILISHPPNINEDNYLHHLSVKQSKKEIIKSYGKLGNSRITKFFTKKSEISQSYYQNALKLFINYILLK</sequence>
<feature type="compositionally biased region" description="Basic residues" evidence="1">
    <location>
        <begin position="678"/>
        <end position="705"/>
    </location>
</feature>
<name>A0AAV8A3G2_9EUKA</name>
<dbReference type="Proteomes" id="UP001146793">
    <property type="component" value="Unassembled WGS sequence"/>
</dbReference>
<feature type="compositionally biased region" description="Acidic residues" evidence="1">
    <location>
        <begin position="194"/>
        <end position="215"/>
    </location>
</feature>